<dbReference type="AlphaFoldDB" id="A0AAE4YWQ3"/>
<sequence length="99" mass="11193">MPDFVTLTYDNEAPRRVPVLQIWIDPKYPDAHRDPALRAFVELHGEREGMAAIVRYDNANAFVLFPPSMASDGQWHEEYSGVRDKQHTAEEIAAVLLGA</sequence>
<comment type="caution">
    <text evidence="1">The sequence shown here is derived from an EMBL/GenBank/DDBJ whole genome shotgun (WGS) entry which is preliminary data.</text>
</comment>
<proteinExistence type="predicted"/>
<evidence type="ECO:0000313" key="1">
    <source>
        <dbReference type="EMBL" id="NEI52697.1"/>
    </source>
</evidence>
<organism evidence="1 2">
    <name type="scientific">Rhizobium ruizarguesonis</name>
    <dbReference type="NCBI Taxonomy" id="2081791"/>
    <lineage>
        <taxon>Bacteria</taxon>
        <taxon>Pseudomonadati</taxon>
        <taxon>Pseudomonadota</taxon>
        <taxon>Alphaproteobacteria</taxon>
        <taxon>Hyphomicrobiales</taxon>
        <taxon>Rhizobiaceae</taxon>
        <taxon>Rhizobium/Agrobacterium group</taxon>
        <taxon>Rhizobium</taxon>
    </lineage>
</organism>
<dbReference type="RefSeq" id="WP_164566543.1">
    <property type="nucleotide sequence ID" value="NZ_WUFC01000046.1"/>
</dbReference>
<reference evidence="1 2" key="1">
    <citation type="submission" date="2019-12" db="EMBL/GenBank/DDBJ databases">
        <title>Rhizobium genotypes associated with high levels of biological nitrogen fixation by grain legumes in a temperate-maritime cropping system.</title>
        <authorList>
            <person name="Maluk M."/>
            <person name="Francesc Ferrando Molina F."/>
            <person name="Lopez Del Egido L."/>
            <person name="Lafos M."/>
            <person name="Langarica-Fuentes A."/>
            <person name="Gebre Yohannes G."/>
            <person name="Young M.W."/>
            <person name="Martin P."/>
            <person name="Gantlett R."/>
            <person name="Kenicer G."/>
            <person name="Hawes C."/>
            <person name="Begg G.S."/>
            <person name="Quilliam R.S."/>
            <person name="Squire G.R."/>
            <person name="Poole P.S."/>
            <person name="Young P.W."/>
            <person name="Iannetta P.M."/>
            <person name="James E.K."/>
        </authorList>
    </citation>
    <scope>NUCLEOTIDE SEQUENCE [LARGE SCALE GENOMIC DNA]</scope>
    <source>
        <strain evidence="1 2">JHI985</strain>
    </source>
</reference>
<evidence type="ECO:0000313" key="2">
    <source>
        <dbReference type="Proteomes" id="UP000661163"/>
    </source>
</evidence>
<accession>A0AAE4YWQ3</accession>
<gene>
    <name evidence="1" type="ORF">GR217_34325</name>
</gene>
<dbReference type="Proteomes" id="UP000661163">
    <property type="component" value="Unassembled WGS sequence"/>
</dbReference>
<dbReference type="EMBL" id="WUFC01000046">
    <property type="protein sequence ID" value="NEI52697.1"/>
    <property type="molecule type" value="Genomic_DNA"/>
</dbReference>
<name>A0AAE4YWQ3_9HYPH</name>
<protein>
    <submittedName>
        <fullName evidence="1">Uncharacterized protein</fullName>
    </submittedName>
</protein>